<dbReference type="InterPro" id="IPR011704">
    <property type="entry name" value="ATPase_dyneun-rel_AAA"/>
</dbReference>
<feature type="region of interest" description="Disordered" evidence="1">
    <location>
        <begin position="308"/>
        <end position="404"/>
    </location>
</feature>
<accession>A0A1I1REP0</accession>
<dbReference type="GO" id="GO:0016887">
    <property type="term" value="F:ATP hydrolysis activity"/>
    <property type="evidence" value="ECO:0007669"/>
    <property type="project" value="InterPro"/>
</dbReference>
<dbReference type="InterPro" id="IPR003593">
    <property type="entry name" value="AAA+_ATPase"/>
</dbReference>
<reference evidence="4" key="1">
    <citation type="submission" date="2016-10" db="EMBL/GenBank/DDBJ databases">
        <authorList>
            <person name="Varghese N."/>
            <person name="Submissions S."/>
        </authorList>
    </citation>
    <scope>NUCLEOTIDE SEQUENCE [LARGE SCALE GENOMIC DNA]</scope>
    <source>
        <strain evidence="4">DSM 45962</strain>
    </source>
</reference>
<dbReference type="SMART" id="SM00382">
    <property type="entry name" value="AAA"/>
    <property type="match status" value="1"/>
</dbReference>
<keyword evidence="4" id="KW-1185">Reference proteome</keyword>
<dbReference type="Proteomes" id="UP000199022">
    <property type="component" value="Unassembled WGS sequence"/>
</dbReference>
<dbReference type="CDD" id="cd00009">
    <property type="entry name" value="AAA"/>
    <property type="match status" value="1"/>
</dbReference>
<evidence type="ECO:0000256" key="1">
    <source>
        <dbReference type="SAM" id="MobiDB-lite"/>
    </source>
</evidence>
<evidence type="ECO:0000313" key="4">
    <source>
        <dbReference type="Proteomes" id="UP000199022"/>
    </source>
</evidence>
<sequence>MTDDFDGVDDVARAFAENGYITDRRLATTTFVMSRLDKPLLLEGPAGVGKTELAKTLAAATGRRLLRLQCYEGQDETKALYEWDYGKQLLYTQILREKTAELLADTTTMAGAVERVAEQDSAFFSDRFLAARPLLEAVRSPEPVVLLVDEVDRADEALEAVLLEMLAEYQVSVPEIGTFVAEHPPYVILTSNNTRDLSAALKRRCLHLFLEYPDAERELEILRSKGTGLDDVAAQKLVQIVRGLRGLDLRKSPSISETIDWARTLAVLGVTELEAEVLADTVSVVAKYERDVERSRAALPRLVDPNAVVPDHLHGHGYDHGHPHSHGGHDHGHGQDDDGGKARRAAKDTPGRHDDEYYGQRASGSGSDKAGGAREIPAAPRGVTSSQGARSFPGNRGAARRRPV</sequence>
<evidence type="ECO:0000313" key="3">
    <source>
        <dbReference type="EMBL" id="SFD30618.1"/>
    </source>
</evidence>
<dbReference type="Pfam" id="PF07728">
    <property type="entry name" value="AAA_5"/>
    <property type="match status" value="1"/>
</dbReference>
<proteinExistence type="predicted"/>
<evidence type="ECO:0000259" key="2">
    <source>
        <dbReference type="SMART" id="SM00382"/>
    </source>
</evidence>
<dbReference type="PANTHER" id="PTHR42759:SF1">
    <property type="entry name" value="MAGNESIUM-CHELATASE SUBUNIT CHLD"/>
    <property type="match status" value="1"/>
</dbReference>
<feature type="domain" description="AAA+ ATPase" evidence="2">
    <location>
        <begin position="36"/>
        <end position="214"/>
    </location>
</feature>
<dbReference type="OrthoDB" id="9783370at2"/>
<dbReference type="RefSeq" id="WP_091560952.1">
    <property type="nucleotide sequence ID" value="NZ_BNAC01000001.1"/>
</dbReference>
<name>A0A1I1REP0_9ACTN</name>
<organism evidence="3 4">
    <name type="scientific">Klenkia taihuensis</name>
    <dbReference type="NCBI Taxonomy" id="1225127"/>
    <lineage>
        <taxon>Bacteria</taxon>
        <taxon>Bacillati</taxon>
        <taxon>Actinomycetota</taxon>
        <taxon>Actinomycetes</taxon>
        <taxon>Geodermatophilales</taxon>
        <taxon>Geodermatophilaceae</taxon>
        <taxon>Klenkia</taxon>
    </lineage>
</organism>
<dbReference type="EMBL" id="FOMD01000003">
    <property type="protein sequence ID" value="SFD30618.1"/>
    <property type="molecule type" value="Genomic_DNA"/>
</dbReference>
<dbReference type="SUPFAM" id="SSF52540">
    <property type="entry name" value="P-loop containing nucleoside triphosphate hydrolases"/>
    <property type="match status" value="1"/>
</dbReference>
<dbReference type="AlphaFoldDB" id="A0A1I1REP0"/>
<gene>
    <name evidence="3" type="ORF">SAMN05661030_3161</name>
</gene>
<feature type="compositionally biased region" description="Basic and acidic residues" evidence="1">
    <location>
        <begin position="311"/>
        <end position="358"/>
    </location>
</feature>
<dbReference type="GO" id="GO:0005524">
    <property type="term" value="F:ATP binding"/>
    <property type="evidence" value="ECO:0007669"/>
    <property type="project" value="InterPro"/>
</dbReference>
<dbReference type="InterPro" id="IPR027417">
    <property type="entry name" value="P-loop_NTPase"/>
</dbReference>
<dbReference type="PANTHER" id="PTHR42759">
    <property type="entry name" value="MOXR FAMILY PROTEIN"/>
    <property type="match status" value="1"/>
</dbReference>
<dbReference type="InterPro" id="IPR050764">
    <property type="entry name" value="CbbQ/NirQ/NorQ/GpvN"/>
</dbReference>
<dbReference type="Gene3D" id="3.40.50.300">
    <property type="entry name" value="P-loop containing nucleotide triphosphate hydrolases"/>
    <property type="match status" value="1"/>
</dbReference>
<protein>
    <submittedName>
        <fullName evidence="3">MoxR-like ATPase</fullName>
    </submittedName>
</protein>
<dbReference type="STRING" id="1225127.SAMN05661030_3161"/>